<dbReference type="FunFam" id="1.20.58.60:FF:000139">
    <property type="entry name" value="nesprin-1 isoform X1"/>
    <property type="match status" value="1"/>
</dbReference>
<evidence type="ECO:0000256" key="7">
    <source>
        <dbReference type="ARBA" id="ARBA00022737"/>
    </source>
</evidence>
<evidence type="ECO:0000256" key="10">
    <source>
        <dbReference type="ARBA" id="ARBA00023136"/>
    </source>
</evidence>
<feature type="compositionally biased region" description="Basic and acidic residues" evidence="14">
    <location>
        <begin position="8"/>
        <end position="19"/>
    </location>
</feature>
<dbReference type="PANTHER" id="PTHR47535">
    <property type="entry name" value="MUSCLE-SPECIFIC PROTEIN 300 KDA, ISOFORM G"/>
    <property type="match status" value="1"/>
</dbReference>
<keyword evidence="13" id="KW-0539">Nucleus</keyword>
<feature type="compositionally biased region" description="Basic and acidic residues" evidence="14">
    <location>
        <begin position="809"/>
        <end position="821"/>
    </location>
</feature>
<dbReference type="GO" id="GO:0005856">
    <property type="term" value="C:cytoskeleton"/>
    <property type="evidence" value="ECO:0007669"/>
    <property type="project" value="UniProtKB-SubCell"/>
</dbReference>
<organism evidence="16 17">
    <name type="scientific">Cyprinodon variegatus</name>
    <name type="common">Sheepshead minnow</name>
    <dbReference type="NCBI Taxonomy" id="28743"/>
    <lineage>
        <taxon>Eukaryota</taxon>
        <taxon>Metazoa</taxon>
        <taxon>Chordata</taxon>
        <taxon>Craniata</taxon>
        <taxon>Vertebrata</taxon>
        <taxon>Euteleostomi</taxon>
        <taxon>Actinopterygii</taxon>
        <taxon>Neopterygii</taxon>
        <taxon>Teleostei</taxon>
        <taxon>Neoteleostei</taxon>
        <taxon>Acanthomorphata</taxon>
        <taxon>Ovalentaria</taxon>
        <taxon>Atherinomorphae</taxon>
        <taxon>Cyprinodontiformes</taxon>
        <taxon>Cyprinodontidae</taxon>
        <taxon>Cyprinodon</taxon>
    </lineage>
</organism>
<keyword evidence="12" id="KW-0206">Cytoskeleton</keyword>
<evidence type="ECO:0000256" key="6">
    <source>
        <dbReference type="ARBA" id="ARBA00022692"/>
    </source>
</evidence>
<dbReference type="FunFam" id="1.10.418.10:FF:000037">
    <property type="entry name" value="nesprin-1 isoform X1"/>
    <property type="match status" value="1"/>
</dbReference>
<evidence type="ECO:0000313" key="16">
    <source>
        <dbReference type="Ensembl" id="ENSCVAP00000005270.1"/>
    </source>
</evidence>
<sequence>MGGRRSTRREPTHAQREHANSMQQDPNEQEAVQKRTFTKWINSHLAKHKPPLEVNDLFEDIKDGVKLLALLEVLSGQRLPCEQGRQLKRIHWVSNIGTALKFLEGRKIKLVNIHATDIADGRPSIVLGLMWTIILYFQIEELTSNLPALQALSNSNSSVDSTASCETGSPPMKRKVVTKFQGNAKKALLRWVQCTAAKEFGIEVKDFGPSWRDGVAFQAVVHAIRPDLVDMEVVRRRKNRENLEEAFSLAENELGIPRLLDPEDVDVDKPDEKSIMTYVAQFLKHYPNPKQSEGGGQQDECFHPPPPSLPSFHSAFREERKMLRELKVFVDQLERDLLRAQATEGSLTDKYQVSFSWVEKKYIFYQGNIVPIIMSVKSRQISCSSLFIRKESCRWIRPWSSRRGTLLDWHIHLDKSLPGPLGVVGAWLHRAELALREDIPLQHVHEETANVLHRKLEQHKVKYLQTFMQIHRDRSVNGVPVPPEQLQDMAERFNFVSTSSHSHLIKLEFWEMKYRLMAFLVLAEAKLKSWIIKYGRRESVELLLQSYLAFVEGHRFFEQYEIIFTALKQAAEVYIKSDSSIDEAEGVSKFLTETTAQWKNLALEVRSVRSMLEEVICNWEKYSSSVASLQAWLEDAEQMLSKSENAKRDFFRNLSHWIQQHMDMNDAGNFLIETCDETVSRDLKQQLLLLNGRWRELFVKVKHYARADEVDKLRQDYQDGIKTLKMFMDATNEKMTAPVQVSFLNVRAFVQDVEVRPFIFLKVYTSPHYISFCPVCRHFTVFFILSLIGNQAQSASNGGSLQGRKPHRSAVDQRHSTRGDFSDDGCDGFDQRAAQ</sequence>
<dbReference type="PROSITE" id="PS00020">
    <property type="entry name" value="ACTININ_2"/>
    <property type="match status" value="1"/>
</dbReference>
<dbReference type="PROSITE" id="PS50021">
    <property type="entry name" value="CH"/>
    <property type="match status" value="2"/>
</dbReference>
<dbReference type="InterPro" id="IPR001715">
    <property type="entry name" value="CH_dom"/>
</dbReference>
<keyword evidence="5" id="KW-0963">Cytoplasm</keyword>
<dbReference type="CDD" id="cd21243">
    <property type="entry name" value="CH_SYNE1_rpt2"/>
    <property type="match status" value="1"/>
</dbReference>
<evidence type="ECO:0000256" key="9">
    <source>
        <dbReference type="ARBA" id="ARBA00023054"/>
    </source>
</evidence>
<name>A0A3Q2FKS8_CYPVA</name>
<keyword evidence="9" id="KW-0175">Coiled coil</keyword>
<dbReference type="FunFam" id="1.10.418.10:FF:000033">
    <property type="entry name" value="nesprin-1 isoform X1"/>
    <property type="match status" value="1"/>
</dbReference>
<evidence type="ECO:0000256" key="3">
    <source>
        <dbReference type="ARBA" id="ARBA00004245"/>
    </source>
</evidence>
<dbReference type="SMART" id="SM00033">
    <property type="entry name" value="CH"/>
    <property type="match status" value="2"/>
</dbReference>
<comment type="similarity">
    <text evidence="4">Belongs to the nesprin family.</text>
</comment>
<dbReference type="InterPro" id="IPR047291">
    <property type="entry name" value="CH_SYNE1_rpt2"/>
</dbReference>
<feature type="domain" description="Calponin-homology (CH)" evidence="15">
    <location>
        <begin position="31"/>
        <end position="138"/>
    </location>
</feature>
<dbReference type="SUPFAM" id="SSF46966">
    <property type="entry name" value="Spectrin repeat"/>
    <property type="match status" value="1"/>
</dbReference>
<dbReference type="Pfam" id="PF25034">
    <property type="entry name" value="Spectrin_SYNE1"/>
    <property type="match status" value="1"/>
</dbReference>
<dbReference type="Gene3D" id="1.10.418.10">
    <property type="entry name" value="Calponin-like domain"/>
    <property type="match status" value="2"/>
</dbReference>
<dbReference type="CDD" id="cd21241">
    <property type="entry name" value="CH_SYNE1_rpt1"/>
    <property type="match status" value="1"/>
</dbReference>
<dbReference type="InterPro" id="IPR052403">
    <property type="entry name" value="LINC-complex_assoc"/>
</dbReference>
<evidence type="ECO:0000256" key="4">
    <source>
        <dbReference type="ARBA" id="ARBA00008619"/>
    </source>
</evidence>
<evidence type="ECO:0000256" key="14">
    <source>
        <dbReference type="SAM" id="MobiDB-lite"/>
    </source>
</evidence>
<dbReference type="GO" id="GO:0005640">
    <property type="term" value="C:nuclear outer membrane"/>
    <property type="evidence" value="ECO:0007669"/>
    <property type="project" value="TreeGrafter"/>
</dbReference>
<dbReference type="Ensembl" id="ENSCVAT00000006951.1">
    <property type="protein sequence ID" value="ENSCVAP00000005270.1"/>
    <property type="gene ID" value="ENSCVAG00000006998.1"/>
</dbReference>
<feature type="region of interest" description="Disordered" evidence="14">
    <location>
        <begin position="1"/>
        <end position="32"/>
    </location>
</feature>
<dbReference type="PANTHER" id="PTHR47535:SF9">
    <property type="entry name" value="CALPONIN-HOMOLOGY (CH) DOMAIN-CONTAINING PROTEIN"/>
    <property type="match status" value="1"/>
</dbReference>
<feature type="domain" description="Calponin-homology (CH)" evidence="15">
    <location>
        <begin position="182"/>
        <end position="287"/>
    </location>
</feature>
<reference evidence="16" key="1">
    <citation type="submission" date="2025-08" db="UniProtKB">
        <authorList>
            <consortium name="Ensembl"/>
        </authorList>
    </citation>
    <scope>IDENTIFICATION</scope>
</reference>
<keyword evidence="8" id="KW-1133">Transmembrane helix</keyword>
<evidence type="ECO:0000259" key="15">
    <source>
        <dbReference type="PROSITE" id="PS50021"/>
    </source>
</evidence>
<dbReference type="InterPro" id="IPR057057">
    <property type="entry name" value="Spectrin_SYNE1"/>
</dbReference>
<keyword evidence="7" id="KW-0677">Repeat</keyword>
<evidence type="ECO:0000313" key="17">
    <source>
        <dbReference type="Proteomes" id="UP000265020"/>
    </source>
</evidence>
<proteinExistence type="inferred from homology"/>
<evidence type="ECO:0000256" key="5">
    <source>
        <dbReference type="ARBA" id="ARBA00022490"/>
    </source>
</evidence>
<dbReference type="Proteomes" id="UP000265020">
    <property type="component" value="Unassembled WGS sequence"/>
</dbReference>
<dbReference type="GO" id="GO:0034993">
    <property type="term" value="C:meiotic nuclear membrane microtubule tethering complex"/>
    <property type="evidence" value="ECO:0007669"/>
    <property type="project" value="TreeGrafter"/>
</dbReference>
<evidence type="ECO:0000256" key="13">
    <source>
        <dbReference type="ARBA" id="ARBA00023242"/>
    </source>
</evidence>
<feature type="region of interest" description="Disordered" evidence="14">
    <location>
        <begin position="796"/>
        <end position="835"/>
    </location>
</feature>
<evidence type="ECO:0000256" key="11">
    <source>
        <dbReference type="ARBA" id="ARBA00023203"/>
    </source>
</evidence>
<dbReference type="GO" id="GO:0051015">
    <property type="term" value="F:actin filament binding"/>
    <property type="evidence" value="ECO:0007669"/>
    <property type="project" value="TreeGrafter"/>
</dbReference>
<evidence type="ECO:0000256" key="8">
    <source>
        <dbReference type="ARBA" id="ARBA00022989"/>
    </source>
</evidence>
<keyword evidence="10" id="KW-0472">Membrane</keyword>
<accession>A0A3Q2FKS8</accession>
<keyword evidence="11" id="KW-0009">Actin-binding</keyword>
<dbReference type="InterPro" id="IPR036872">
    <property type="entry name" value="CH_dom_sf"/>
</dbReference>
<dbReference type="SUPFAM" id="SSF47576">
    <property type="entry name" value="Calponin-homology domain, CH-domain"/>
    <property type="match status" value="1"/>
</dbReference>
<evidence type="ECO:0000256" key="12">
    <source>
        <dbReference type="ARBA" id="ARBA00023212"/>
    </source>
</evidence>
<dbReference type="PROSITE" id="PS00019">
    <property type="entry name" value="ACTININ_1"/>
    <property type="match status" value="1"/>
</dbReference>
<dbReference type="InterPro" id="IPR047290">
    <property type="entry name" value="CH_SYNE1_rpt1"/>
</dbReference>
<dbReference type="AlphaFoldDB" id="A0A3Q2FKS8"/>
<evidence type="ECO:0000256" key="1">
    <source>
        <dbReference type="ARBA" id="ARBA00004126"/>
    </source>
</evidence>
<protein>
    <recommendedName>
        <fullName evidence="15">Calponin-homology (CH) domain-containing protein</fullName>
    </recommendedName>
</protein>
<dbReference type="GeneTree" id="ENSGT00940000154481"/>
<dbReference type="GO" id="GO:0030017">
    <property type="term" value="C:sarcomere"/>
    <property type="evidence" value="ECO:0007669"/>
    <property type="project" value="UniProtKB-SubCell"/>
</dbReference>
<comment type="subcellular location">
    <subcellularLocation>
        <location evidence="3">Cytoplasm</location>
        <location evidence="3">Cytoskeleton</location>
    </subcellularLocation>
    <subcellularLocation>
        <location evidence="2">Cytoplasm</location>
        <location evidence="2">Myofibril</location>
        <location evidence="2">Sarcomere</location>
    </subcellularLocation>
    <subcellularLocation>
        <location evidence="1">Nucleus membrane</location>
    </subcellularLocation>
</comment>
<keyword evidence="17" id="KW-1185">Reference proteome</keyword>
<keyword evidence="6" id="KW-0812">Transmembrane</keyword>
<dbReference type="InterPro" id="IPR001589">
    <property type="entry name" value="Actinin_actin-bd_CS"/>
</dbReference>
<reference evidence="16" key="2">
    <citation type="submission" date="2025-09" db="UniProtKB">
        <authorList>
            <consortium name="Ensembl"/>
        </authorList>
    </citation>
    <scope>IDENTIFICATION</scope>
</reference>
<dbReference type="Pfam" id="PF00307">
    <property type="entry name" value="CH"/>
    <property type="match status" value="2"/>
</dbReference>
<dbReference type="Gene3D" id="1.20.58.60">
    <property type="match status" value="1"/>
</dbReference>
<dbReference type="GO" id="GO:0007097">
    <property type="term" value="P:nuclear migration"/>
    <property type="evidence" value="ECO:0007669"/>
    <property type="project" value="TreeGrafter"/>
</dbReference>
<evidence type="ECO:0000256" key="2">
    <source>
        <dbReference type="ARBA" id="ARBA00004204"/>
    </source>
</evidence>